<protein>
    <submittedName>
        <fullName evidence="2">Uncharacterized protein</fullName>
    </submittedName>
</protein>
<evidence type="ECO:0000313" key="2">
    <source>
        <dbReference type="EMBL" id="TFE45205.1"/>
    </source>
</evidence>
<dbReference type="RefSeq" id="WP_134456956.1">
    <property type="nucleotide sequence ID" value="NZ_JBHSXU010000001.1"/>
</dbReference>
<evidence type="ECO:0000256" key="1">
    <source>
        <dbReference type="SAM" id="MobiDB-lite"/>
    </source>
</evidence>
<reference evidence="2 3" key="1">
    <citation type="submission" date="2019-03" db="EMBL/GenBank/DDBJ databases">
        <title>Complete Genome Sequence of Paraburkholderia dipogonis ICMP 19430T, a Nitrogen-fixing Symbiont of the South African Invasive Legume Dipogon lignosus in New Zealand.</title>
        <authorList>
            <person name="De Meyer S.E."/>
        </authorList>
    </citation>
    <scope>NUCLEOTIDE SEQUENCE [LARGE SCALE GENOMIC DNA]</scope>
    <source>
        <strain evidence="2 3">ICMP 19430</strain>
    </source>
</reference>
<dbReference type="Proteomes" id="UP000297385">
    <property type="component" value="Unassembled WGS sequence"/>
</dbReference>
<proteinExistence type="predicted"/>
<name>A0A4Y8N663_9BURK</name>
<gene>
    <name evidence="2" type="ORF">E2553_09395</name>
</gene>
<dbReference type="AlphaFoldDB" id="A0A4Y8N663"/>
<feature type="region of interest" description="Disordered" evidence="1">
    <location>
        <begin position="37"/>
        <end position="57"/>
    </location>
</feature>
<comment type="caution">
    <text evidence="2">The sequence shown here is derived from an EMBL/GenBank/DDBJ whole genome shotgun (WGS) entry which is preliminary data.</text>
</comment>
<evidence type="ECO:0000313" key="3">
    <source>
        <dbReference type="Proteomes" id="UP000297385"/>
    </source>
</evidence>
<dbReference type="EMBL" id="SNVI01000001">
    <property type="protein sequence ID" value="TFE45205.1"/>
    <property type="molecule type" value="Genomic_DNA"/>
</dbReference>
<accession>A0A4Y8N663</accession>
<organism evidence="2 3">
    <name type="scientific">Paraburkholderia dipogonis</name>
    <dbReference type="NCBI Taxonomy" id="1211383"/>
    <lineage>
        <taxon>Bacteria</taxon>
        <taxon>Pseudomonadati</taxon>
        <taxon>Pseudomonadota</taxon>
        <taxon>Betaproteobacteria</taxon>
        <taxon>Burkholderiales</taxon>
        <taxon>Burkholderiaceae</taxon>
        <taxon>Paraburkholderia</taxon>
    </lineage>
</organism>
<sequence length="70" mass="7583">MNIVHVIELASAGTLFVARGISDHLAGEAHEIRFASSRRSETADIPPSFPPKVQLRQSHMKGRTANVFAG</sequence>